<dbReference type="InterPro" id="IPR006269">
    <property type="entry name" value="KDO8P_synthase"/>
</dbReference>
<dbReference type="PANTHER" id="PTHR21057">
    <property type="entry name" value="PHOSPHO-2-DEHYDRO-3-DEOXYHEPTONATE ALDOLASE"/>
    <property type="match status" value="1"/>
</dbReference>
<gene>
    <name evidence="8" type="ORF">MNBD_NITROSPINAE04-1903</name>
</gene>
<feature type="domain" description="DAHP synthetase I/KDSA" evidence="7">
    <location>
        <begin position="9"/>
        <end position="271"/>
    </location>
</feature>
<dbReference type="Gene3D" id="3.20.20.70">
    <property type="entry name" value="Aldolase class I"/>
    <property type="match status" value="1"/>
</dbReference>
<keyword evidence="4" id="KW-0963">Cytoplasm</keyword>
<dbReference type="AlphaFoldDB" id="A0A3B1C2U5"/>
<evidence type="ECO:0000256" key="4">
    <source>
        <dbReference type="ARBA" id="ARBA00022490"/>
    </source>
</evidence>
<dbReference type="SUPFAM" id="SSF51569">
    <property type="entry name" value="Aldolase"/>
    <property type="match status" value="1"/>
</dbReference>
<protein>
    <recommendedName>
        <fullName evidence="3">3-deoxy-8-phosphooctulonate synthase</fullName>
        <ecNumber evidence="3">2.5.1.55</ecNumber>
    </recommendedName>
</protein>
<dbReference type="InterPro" id="IPR013785">
    <property type="entry name" value="Aldolase_TIM"/>
</dbReference>
<evidence type="ECO:0000256" key="1">
    <source>
        <dbReference type="ARBA" id="ARBA00004496"/>
    </source>
</evidence>
<sequence length="274" mass="29033">MNISVDPGPVTFGSGLPFVFIGGPCVIESEAHALKLAVEIKKITEKADIPFVFKSSYDKANRSSSGSFRGIGADEGLRILEKVRAETGSPVITDIHSPDEAEAAGQIVDIIQIPAFLCRQTDLLTSAGKTGKPVNVKKGPFMAPWDMVNVIEKIKQAGNDKVMLTERGASFGYNNLVVDMSSIYEMSKTGAPIVFDAGHSTQRPGGLGKSSGGDRNLIPTLARAAVAVGVAAIFLETHNDPDNAPCDGPNMWPVQKLSGLLGSLKRIDSAIKEL</sequence>
<dbReference type="HAMAP" id="MF_00056">
    <property type="entry name" value="KDO8P_synth"/>
    <property type="match status" value="1"/>
</dbReference>
<comment type="catalytic activity">
    <reaction evidence="6">
        <text>D-arabinose 5-phosphate + phosphoenolpyruvate + H2O = 3-deoxy-alpha-D-manno-2-octulosonate-8-phosphate + phosphate</text>
        <dbReference type="Rhea" id="RHEA:14053"/>
        <dbReference type="ChEBI" id="CHEBI:15377"/>
        <dbReference type="ChEBI" id="CHEBI:43474"/>
        <dbReference type="ChEBI" id="CHEBI:57693"/>
        <dbReference type="ChEBI" id="CHEBI:58702"/>
        <dbReference type="ChEBI" id="CHEBI:85985"/>
        <dbReference type="EC" id="2.5.1.55"/>
    </reaction>
</comment>
<evidence type="ECO:0000256" key="5">
    <source>
        <dbReference type="ARBA" id="ARBA00022679"/>
    </source>
</evidence>
<comment type="similarity">
    <text evidence="2">Belongs to the KdsA family.</text>
</comment>
<evidence type="ECO:0000259" key="7">
    <source>
        <dbReference type="Pfam" id="PF00793"/>
    </source>
</evidence>
<dbReference type="GO" id="GO:0008676">
    <property type="term" value="F:3-deoxy-8-phosphooctulonate synthase activity"/>
    <property type="evidence" value="ECO:0007669"/>
    <property type="project" value="UniProtKB-EC"/>
</dbReference>
<organism evidence="8">
    <name type="scientific">hydrothermal vent metagenome</name>
    <dbReference type="NCBI Taxonomy" id="652676"/>
    <lineage>
        <taxon>unclassified sequences</taxon>
        <taxon>metagenomes</taxon>
        <taxon>ecological metagenomes</taxon>
    </lineage>
</organism>
<dbReference type="Pfam" id="PF00793">
    <property type="entry name" value="DAHP_synth_1"/>
    <property type="match status" value="1"/>
</dbReference>
<dbReference type="NCBIfam" id="TIGR01362">
    <property type="entry name" value="KDO8P_synth"/>
    <property type="match status" value="1"/>
</dbReference>
<dbReference type="InterPro" id="IPR006218">
    <property type="entry name" value="DAHP1/KDSA"/>
</dbReference>
<dbReference type="GO" id="GO:0005737">
    <property type="term" value="C:cytoplasm"/>
    <property type="evidence" value="ECO:0007669"/>
    <property type="project" value="UniProtKB-SubCell"/>
</dbReference>
<name>A0A3B1C2U5_9ZZZZ</name>
<evidence type="ECO:0000313" key="8">
    <source>
        <dbReference type="EMBL" id="VAX18148.1"/>
    </source>
</evidence>
<comment type="subcellular location">
    <subcellularLocation>
        <location evidence="1">Cytoplasm</location>
    </subcellularLocation>
</comment>
<dbReference type="EC" id="2.5.1.55" evidence="3"/>
<proteinExistence type="inferred from homology"/>
<evidence type="ECO:0000256" key="3">
    <source>
        <dbReference type="ARBA" id="ARBA00012693"/>
    </source>
</evidence>
<keyword evidence="5 8" id="KW-0808">Transferase</keyword>
<reference evidence="8" key="1">
    <citation type="submission" date="2018-06" db="EMBL/GenBank/DDBJ databases">
        <authorList>
            <person name="Zhirakovskaya E."/>
        </authorList>
    </citation>
    <scope>NUCLEOTIDE SEQUENCE</scope>
</reference>
<dbReference type="EMBL" id="UOGA01000116">
    <property type="protein sequence ID" value="VAX18148.1"/>
    <property type="molecule type" value="Genomic_DNA"/>
</dbReference>
<evidence type="ECO:0000256" key="6">
    <source>
        <dbReference type="ARBA" id="ARBA00049112"/>
    </source>
</evidence>
<accession>A0A3B1C2U5</accession>
<evidence type="ECO:0000256" key="2">
    <source>
        <dbReference type="ARBA" id="ARBA00010499"/>
    </source>
</evidence>
<dbReference type="NCBIfam" id="NF003543">
    <property type="entry name" value="PRK05198.1"/>
    <property type="match status" value="1"/>
</dbReference>